<name>A0A803MBR2_CHEQI</name>
<proteinExistence type="predicted"/>
<evidence type="ECO:0000256" key="2">
    <source>
        <dbReference type="ARBA" id="ARBA00023065"/>
    </source>
</evidence>
<sequence length="107" mass="11909">MEAEKPRVRQRAVSRYISSAEFCSKLQDRFDSGWTAAQRCAAHIIGLKKDDWAKIEEAFGNDAHKTPSGFEQQKFSDEDILNLAPSVDAGISNSKILDSPKPENKLA</sequence>
<dbReference type="InterPro" id="IPR020003">
    <property type="entry name" value="ATPase_a/bsu_AS"/>
</dbReference>
<keyword evidence="1" id="KW-0813">Transport</keyword>
<evidence type="ECO:0000313" key="3">
    <source>
        <dbReference type="EnsemblPlants" id="AUR62026529-RA:cds"/>
    </source>
</evidence>
<evidence type="ECO:0000256" key="1">
    <source>
        <dbReference type="ARBA" id="ARBA00022448"/>
    </source>
</evidence>
<reference evidence="3" key="1">
    <citation type="journal article" date="2017" name="Nature">
        <title>The genome of Chenopodium quinoa.</title>
        <authorList>
            <person name="Jarvis D.E."/>
            <person name="Ho Y.S."/>
            <person name="Lightfoot D.J."/>
            <person name="Schmoeckel S.M."/>
            <person name="Li B."/>
            <person name="Borm T.J.A."/>
            <person name="Ohyanagi H."/>
            <person name="Mineta K."/>
            <person name="Michell C.T."/>
            <person name="Saber N."/>
            <person name="Kharbatia N.M."/>
            <person name="Rupper R.R."/>
            <person name="Sharp A.R."/>
            <person name="Dally N."/>
            <person name="Boughton B.A."/>
            <person name="Woo Y.H."/>
            <person name="Gao G."/>
            <person name="Schijlen E.G.W.M."/>
            <person name="Guo X."/>
            <person name="Momin A.A."/>
            <person name="Negrao S."/>
            <person name="Al-Babili S."/>
            <person name="Gehring C."/>
            <person name="Roessner U."/>
            <person name="Jung C."/>
            <person name="Murphy K."/>
            <person name="Arold S.T."/>
            <person name="Gojobori T."/>
            <person name="van der Linden C.G."/>
            <person name="van Loo E.N."/>
            <person name="Jellen E.N."/>
            <person name="Maughan P.J."/>
            <person name="Tester M."/>
        </authorList>
    </citation>
    <scope>NUCLEOTIDE SEQUENCE [LARGE SCALE GENOMIC DNA]</scope>
    <source>
        <strain evidence="3">cv. PI 614886</strain>
    </source>
</reference>
<dbReference type="Gramene" id="AUR62026529-RA">
    <property type="protein sequence ID" value="AUR62026529-RA:cds"/>
    <property type="gene ID" value="AUR62026529"/>
</dbReference>
<dbReference type="AlphaFoldDB" id="A0A803MBR2"/>
<reference evidence="3" key="2">
    <citation type="submission" date="2021-03" db="UniProtKB">
        <authorList>
            <consortium name="EnsemblPlants"/>
        </authorList>
    </citation>
    <scope>IDENTIFICATION</scope>
</reference>
<keyword evidence="2" id="KW-0406">Ion transport</keyword>
<dbReference type="EnsemblPlants" id="AUR62026529-RA">
    <property type="protein sequence ID" value="AUR62026529-RA:cds"/>
    <property type="gene ID" value="AUR62026529"/>
</dbReference>
<evidence type="ECO:0000313" key="4">
    <source>
        <dbReference type="Proteomes" id="UP000596660"/>
    </source>
</evidence>
<organism evidence="3 4">
    <name type="scientific">Chenopodium quinoa</name>
    <name type="common">Quinoa</name>
    <dbReference type="NCBI Taxonomy" id="63459"/>
    <lineage>
        <taxon>Eukaryota</taxon>
        <taxon>Viridiplantae</taxon>
        <taxon>Streptophyta</taxon>
        <taxon>Embryophyta</taxon>
        <taxon>Tracheophyta</taxon>
        <taxon>Spermatophyta</taxon>
        <taxon>Magnoliopsida</taxon>
        <taxon>eudicotyledons</taxon>
        <taxon>Gunneridae</taxon>
        <taxon>Pentapetalae</taxon>
        <taxon>Caryophyllales</taxon>
        <taxon>Chenopodiaceae</taxon>
        <taxon>Chenopodioideae</taxon>
        <taxon>Atripliceae</taxon>
        <taxon>Chenopodium</taxon>
    </lineage>
</organism>
<dbReference type="Proteomes" id="UP000596660">
    <property type="component" value="Unplaced"/>
</dbReference>
<keyword evidence="4" id="KW-1185">Reference proteome</keyword>
<accession>A0A803MBR2</accession>
<protein>
    <submittedName>
        <fullName evidence="3">Uncharacterized protein</fullName>
    </submittedName>
</protein>
<dbReference type="GO" id="GO:0005524">
    <property type="term" value="F:ATP binding"/>
    <property type="evidence" value="ECO:0007669"/>
    <property type="project" value="InterPro"/>
</dbReference>
<dbReference type="PROSITE" id="PS00152">
    <property type="entry name" value="ATPASE_ALPHA_BETA"/>
    <property type="match status" value="1"/>
</dbReference>